<protein>
    <submittedName>
        <fullName evidence="1">Uncharacterized protein</fullName>
    </submittedName>
</protein>
<evidence type="ECO:0000313" key="1">
    <source>
        <dbReference type="EnsemblPlants" id="AVESA.00010b.r2.2AG0254120.1.CDS"/>
    </source>
</evidence>
<evidence type="ECO:0000313" key="2">
    <source>
        <dbReference type="Proteomes" id="UP001732700"/>
    </source>
</evidence>
<accession>A0ACD5UIP5</accession>
<sequence>MEENRRSETTPPPLPPRAAMDLSPYSGFIADPAKCRLLSVDAKRKLLCELSKCPDRALELLHEWTRPDIILIFCSEFCKDRKYEWTSKQLILHCLFNAVNGKSSGHGKCMKKSGPDPDSSNIQLPNKRQKKSDVPALPIVAGSPVTAGISAPTNNAHLCENSACRASLVPADKFCKRCSCCICFKYDDNKDPSLWLSCDSDQSLQEVSCGLSCHLECAFRDERSGILQIGQSKKLDGGYYCTHCGKQNDLLGCWKKQLLIAKDARRFDVLCHRIFLSHKILISTQKYLVLHEIVDTAMKKLESELGPISGLPDKGRGIVGRLPVGAEVQKLCVHAIETLESMLSGALTADSQIQGSLMVPSNFIKLEDISHESITVVFDLDVCPALSRVLTGFNLWHRKASEGDYHLNPTGIIPMPSRMLVIRGLAPCPSYIIKVVAFASSKKIGSWVVRTNTIGCPKGLDAKDSMPVDVREDLNNISEKGNSSGMSNPSSEDVESDEVNTDFSDLNSSSESDVERCKSLDILYSVKAPHHCNQTANYSRDRNIDAAMVIEVDGPDKAPRVPASALDDNEEESGSAAQAALLKRSTELMTCSQRALKQSVGTIGPEIASHAHTGNKSVAPPEYHGSLLRIMQKETENWKWVSGTSIEAKSDDHIPQDDSSKTETDPGYLSCKRTPGRTEDGGRKDGPSEPNTSAQVSSLLKSSNLARPKQQTLLENVPGSLAPIAGNGIESGNMIFVTSSKSNDGHVPESAPLKPGTEPGSTSSKNPSGKPVDIEQTDADAYLFCVKVIRWLECKGYVEANFRVKFLTWLSLRATRHEKRVVSVFVDTFIDDPASLAGQLSDTFSEAIYSKRPPIAP</sequence>
<dbReference type="EnsemblPlants" id="AVESA.00010b.r2.2AG0254120.1">
    <property type="protein sequence ID" value="AVESA.00010b.r2.2AG0254120.1.CDS"/>
    <property type="gene ID" value="AVESA.00010b.r2.2AG0254120"/>
</dbReference>
<dbReference type="Proteomes" id="UP001732700">
    <property type="component" value="Chromosome 2A"/>
</dbReference>
<keyword evidence="2" id="KW-1185">Reference proteome</keyword>
<organism evidence="1 2">
    <name type="scientific">Avena sativa</name>
    <name type="common">Oat</name>
    <dbReference type="NCBI Taxonomy" id="4498"/>
    <lineage>
        <taxon>Eukaryota</taxon>
        <taxon>Viridiplantae</taxon>
        <taxon>Streptophyta</taxon>
        <taxon>Embryophyta</taxon>
        <taxon>Tracheophyta</taxon>
        <taxon>Spermatophyta</taxon>
        <taxon>Magnoliopsida</taxon>
        <taxon>Liliopsida</taxon>
        <taxon>Poales</taxon>
        <taxon>Poaceae</taxon>
        <taxon>BOP clade</taxon>
        <taxon>Pooideae</taxon>
        <taxon>Poodae</taxon>
        <taxon>Poeae</taxon>
        <taxon>Poeae Chloroplast Group 1 (Aveneae type)</taxon>
        <taxon>Aveninae</taxon>
        <taxon>Avena</taxon>
    </lineage>
</organism>
<reference evidence="1" key="2">
    <citation type="submission" date="2025-09" db="UniProtKB">
        <authorList>
            <consortium name="EnsemblPlants"/>
        </authorList>
    </citation>
    <scope>IDENTIFICATION</scope>
</reference>
<reference evidence="1" key="1">
    <citation type="submission" date="2021-05" db="EMBL/GenBank/DDBJ databases">
        <authorList>
            <person name="Scholz U."/>
            <person name="Mascher M."/>
            <person name="Fiebig A."/>
        </authorList>
    </citation>
    <scope>NUCLEOTIDE SEQUENCE [LARGE SCALE GENOMIC DNA]</scope>
</reference>
<proteinExistence type="predicted"/>
<name>A0ACD5UIP5_AVESA</name>